<dbReference type="InterPro" id="IPR053725">
    <property type="entry name" value="CRISPR_Cas5_sf"/>
</dbReference>
<keyword evidence="2" id="KW-0051">Antiviral defense</keyword>
<dbReference type="eggNOG" id="arCOG02670">
    <property type="taxonomic scope" value="Archaea"/>
</dbReference>
<proteinExistence type="inferred from homology"/>
<evidence type="ECO:0000256" key="1">
    <source>
        <dbReference type="ARBA" id="ARBA00010891"/>
    </source>
</evidence>
<dbReference type="AlphaFoldDB" id="H9ZZ99"/>
<dbReference type="NCBIfam" id="TIGR02593">
    <property type="entry name" value="CRISPR_cas5"/>
    <property type="match status" value="1"/>
</dbReference>
<comment type="similarity">
    <text evidence="1">Belongs to the CRISPR-associated protein Cas5 family. Subtype I-A/Apern subfamily.</text>
</comment>
<evidence type="ECO:0008006" key="6">
    <source>
        <dbReference type="Google" id="ProtNLM"/>
    </source>
</evidence>
<reference evidence="5" key="1">
    <citation type="submission" date="2012-03" db="EMBL/GenBank/DDBJ databases">
        <title>Fervidicoccus fontis complete genome analysis confirms its distinct phylogenetic position and predicts its environmental function.</title>
        <authorList>
            <person name="Lebedinsky A.V."/>
            <person name="Mardanov A.V."/>
            <person name="Gumerov V.M."/>
            <person name="Beletsky A.V."/>
            <person name="Kublanov I.V."/>
            <person name="Perevalova A.A."/>
            <person name="Bonch-Osmolovskaya E.A."/>
            <person name="Ravin N.V."/>
            <person name="Skryabin K.G."/>
        </authorList>
    </citation>
    <scope>NUCLEOTIDE SEQUENCE [LARGE SCALE GENOMIC DNA]</scope>
    <source>
        <strain evidence="5">DSM 19380 / VKM B-2539 / Kam940</strain>
    </source>
</reference>
<dbReference type="STRING" id="1163730.FFONT_0062"/>
<dbReference type="InterPro" id="IPR013422">
    <property type="entry name" value="CRISPR-assoc_prot_Cas5_N"/>
</dbReference>
<protein>
    <recommendedName>
        <fullName evidence="6">Type I-A CRISPR-associated protein Cas5</fullName>
    </recommendedName>
</protein>
<dbReference type="InParanoid" id="H9ZZ99"/>
<dbReference type="Proteomes" id="UP000007391">
    <property type="component" value="Chromosome"/>
</dbReference>
<evidence type="ECO:0000313" key="4">
    <source>
        <dbReference type="EMBL" id="AFH42056.1"/>
    </source>
</evidence>
<reference evidence="4 5" key="2">
    <citation type="journal article" date="2014" name="Extremophiles">
        <title>Analysis of the complete genome of Fervidococcus fontis confirms the distinct phylogenetic position of the order Fervidicoccales and suggests its environmental function.</title>
        <authorList>
            <person name="Lebedinsky A.V."/>
            <person name="Mardanov A.V."/>
            <person name="Kublanov I.V."/>
            <person name="Gumerov V.M."/>
            <person name="Beletsky A.V."/>
            <person name="Perevalova A.A."/>
            <person name="Bidzhieva S.Kh."/>
            <person name="Bonch-Osmolovskaya E.A."/>
            <person name="Skryabin K.G."/>
            <person name="Ravin N.V."/>
        </authorList>
    </citation>
    <scope>NUCLEOTIDE SEQUENCE [LARGE SCALE GENOMIC DNA]</scope>
    <source>
        <strain evidence="5">DSM 19380 / VKM B-2539 / Kam940</strain>
    </source>
</reference>
<name>H9ZZ99_FERFK</name>
<evidence type="ECO:0000313" key="5">
    <source>
        <dbReference type="Proteomes" id="UP000007391"/>
    </source>
</evidence>
<evidence type="ECO:0000256" key="3">
    <source>
        <dbReference type="ARBA" id="ARBA00025626"/>
    </source>
</evidence>
<accession>H9ZZ99</accession>
<organism evidence="4 5">
    <name type="scientific">Fervidicoccus fontis (strain DSM 19380 / JCM 18336 / VKM B-2539 / Kam940)</name>
    <dbReference type="NCBI Taxonomy" id="1163730"/>
    <lineage>
        <taxon>Archaea</taxon>
        <taxon>Thermoproteota</taxon>
        <taxon>Thermoprotei</taxon>
        <taxon>Fervidicoccales</taxon>
        <taxon>Fervidicoccaceae</taxon>
        <taxon>Fervidicoccus</taxon>
    </lineage>
</organism>
<dbReference type="Gene3D" id="3.30.70.3120">
    <property type="match status" value="1"/>
</dbReference>
<gene>
    <name evidence="4" type="ordered locus">FFONT_0062</name>
</gene>
<dbReference type="EMBL" id="CP003423">
    <property type="protein sequence ID" value="AFH42056.1"/>
    <property type="molecule type" value="Genomic_DNA"/>
</dbReference>
<comment type="function">
    <text evidence="3">CRISPR (clustered regularly interspaced short palindromic repeat) is an adaptive immune system that provides protection against mobile genetic elements (viruses, transposable elements and conjugative plasmids). CRISPR clusters contain spacers, sequences complementary to antecedent mobile elements, and target invading nucleic acids. CRISPR clusters are transcribed and processed into CRISPR RNA (crRNA).</text>
</comment>
<evidence type="ECO:0000256" key="2">
    <source>
        <dbReference type="ARBA" id="ARBA00023118"/>
    </source>
</evidence>
<dbReference type="GO" id="GO:0051607">
    <property type="term" value="P:defense response to virus"/>
    <property type="evidence" value="ECO:0007669"/>
    <property type="project" value="UniProtKB-KW"/>
</dbReference>
<dbReference type="HOGENOM" id="CLU_1154391_0_0_2"/>
<dbReference type="NCBIfam" id="TIGR01874">
    <property type="entry name" value="cas_cas5a"/>
    <property type="match status" value="1"/>
</dbReference>
<dbReference type="InterPro" id="IPR010153">
    <property type="entry name" value="CRISPR-assoc_prot_Cas5a-typ"/>
</dbReference>
<dbReference type="KEGG" id="ffo:FFONT_0062"/>
<sequence>MNFGIITATKSRTSFRLPPPTTLIGALSYPLAKLKNFPESSEDYMPKLLSSSLRGVYFRSGLSLLPYSTVTKMWFYKKNERELKSDAFAYQRLYVSGESDLSVIYLFDEDAASRNLGHRWKEEVIAASFSMVRLGDKESLISPTKVSYGVAEEICNKEFVTDYTVPLTQIGLKVESFDGGVVEIVEHYDWRKMSGPTSMGMPTIKVAFAYDGSVFTQKKLRVYSDRDICAYAIEENEIKLIEW</sequence>
<keyword evidence="5" id="KW-1185">Reference proteome</keyword>